<protein>
    <submittedName>
        <fullName evidence="8">Glutamate decarboxylase</fullName>
    </submittedName>
</protein>
<dbReference type="GO" id="GO:0030170">
    <property type="term" value="F:pyridoxal phosphate binding"/>
    <property type="evidence" value="ECO:0007669"/>
    <property type="project" value="InterPro"/>
</dbReference>
<sequence length="430" mass="47533">MPDEGRGQDGLLKMLEKILKYSVNTWSEGFMDKLYASTNAPGVAAELILSVLNTNVHVYQVSPVLTLIEKAVARQFANLFGFGDVHSGGITLPGGSYSNSTSMIIARNTLYPDTKTKGNGVHRFVAFTSAHGHYSVEKAAIMCGLGSDSVWQIDVDKEGRMLIPEFEEAILRAKREGYTPFYVNAGAGTTVLGSYDPFVQIGQLCREHGLWFHVDGSWGGAVAFSEKLKYKLIGAEMADSLTVNPHKMLNVPVTCSFLLTRDTRVFHKANTLRAGYLFHSEVLNDEVYDMADLTLGCGRKGDSLKLALGWIYYGKKGYENKINHAFDVAAYFAQVLARSRNFYLVSSNPPPCLQVCFFYTPDGSLSNDASVNTLRTRTIAQHLIHDGFMVDYAPDVSRGDFFRAVINCQTSRDTIDRLVEAVQRHGKSGR</sequence>
<evidence type="ECO:0000256" key="4">
    <source>
        <dbReference type="ARBA" id="ARBA00022898"/>
    </source>
</evidence>
<dbReference type="OrthoDB" id="392571at2759"/>
<dbReference type="SUPFAM" id="SSF53383">
    <property type="entry name" value="PLP-dependent transferases"/>
    <property type="match status" value="1"/>
</dbReference>
<dbReference type="GO" id="GO:0016831">
    <property type="term" value="F:carboxy-lyase activity"/>
    <property type="evidence" value="ECO:0007669"/>
    <property type="project" value="UniProtKB-KW"/>
</dbReference>
<keyword evidence="3" id="KW-0210">Decarboxylase</keyword>
<dbReference type="Pfam" id="PF00282">
    <property type="entry name" value="Pyridoxal_deC"/>
    <property type="match status" value="1"/>
</dbReference>
<dbReference type="PANTHER" id="PTHR45677:SF8">
    <property type="entry name" value="CYSTEINE SULFINIC ACID DECARBOXYLASE"/>
    <property type="match status" value="1"/>
</dbReference>
<dbReference type="GO" id="GO:0005737">
    <property type="term" value="C:cytoplasm"/>
    <property type="evidence" value="ECO:0007669"/>
    <property type="project" value="TreeGrafter"/>
</dbReference>
<evidence type="ECO:0000256" key="2">
    <source>
        <dbReference type="ARBA" id="ARBA00009533"/>
    </source>
</evidence>
<keyword evidence="9" id="KW-1185">Reference proteome</keyword>
<dbReference type="Proteomes" id="UP000267821">
    <property type="component" value="Unassembled WGS sequence"/>
</dbReference>
<accession>A0A3N4LRU7</accession>
<dbReference type="InterPro" id="IPR002129">
    <property type="entry name" value="PyrdxlP-dep_de-COase"/>
</dbReference>
<evidence type="ECO:0000256" key="7">
    <source>
        <dbReference type="RuleBase" id="RU000382"/>
    </source>
</evidence>
<keyword evidence="5 7" id="KW-0456">Lyase</keyword>
<evidence type="ECO:0000313" key="9">
    <source>
        <dbReference type="Proteomes" id="UP000267821"/>
    </source>
</evidence>
<proteinExistence type="inferred from homology"/>
<dbReference type="InterPro" id="IPR015421">
    <property type="entry name" value="PyrdxlP-dep_Trfase_major"/>
</dbReference>
<evidence type="ECO:0000256" key="6">
    <source>
        <dbReference type="PIRSR" id="PIRSR602129-50"/>
    </source>
</evidence>
<organism evidence="8 9">
    <name type="scientific">Terfezia boudieri ATCC MYA-4762</name>
    <dbReference type="NCBI Taxonomy" id="1051890"/>
    <lineage>
        <taxon>Eukaryota</taxon>
        <taxon>Fungi</taxon>
        <taxon>Dikarya</taxon>
        <taxon>Ascomycota</taxon>
        <taxon>Pezizomycotina</taxon>
        <taxon>Pezizomycetes</taxon>
        <taxon>Pezizales</taxon>
        <taxon>Pezizaceae</taxon>
        <taxon>Terfezia</taxon>
    </lineage>
</organism>
<dbReference type="InterPro" id="IPR015424">
    <property type="entry name" value="PyrdxlP-dep_Trfase"/>
</dbReference>
<dbReference type="Gene3D" id="3.90.1150.170">
    <property type="match status" value="1"/>
</dbReference>
<gene>
    <name evidence="8" type="ORF">L211DRAFT_782851</name>
</gene>
<dbReference type="InterPro" id="IPR021115">
    <property type="entry name" value="Pyridoxal-P_BS"/>
</dbReference>
<dbReference type="PANTHER" id="PTHR45677">
    <property type="entry name" value="GLUTAMATE DECARBOXYLASE-RELATED"/>
    <property type="match status" value="1"/>
</dbReference>
<feature type="modified residue" description="N6-(pyridoxal phosphate)lysine" evidence="6">
    <location>
        <position position="247"/>
    </location>
</feature>
<comment type="cofactor">
    <cofactor evidence="1 6 7">
        <name>pyridoxal 5'-phosphate</name>
        <dbReference type="ChEBI" id="CHEBI:597326"/>
    </cofactor>
</comment>
<evidence type="ECO:0000256" key="3">
    <source>
        <dbReference type="ARBA" id="ARBA00022793"/>
    </source>
</evidence>
<comment type="similarity">
    <text evidence="2 7">Belongs to the group II decarboxylase family.</text>
</comment>
<reference evidence="8 9" key="1">
    <citation type="journal article" date="2018" name="Nat. Ecol. Evol.">
        <title>Pezizomycetes genomes reveal the molecular basis of ectomycorrhizal truffle lifestyle.</title>
        <authorList>
            <person name="Murat C."/>
            <person name="Payen T."/>
            <person name="Noel B."/>
            <person name="Kuo A."/>
            <person name="Morin E."/>
            <person name="Chen J."/>
            <person name="Kohler A."/>
            <person name="Krizsan K."/>
            <person name="Balestrini R."/>
            <person name="Da Silva C."/>
            <person name="Montanini B."/>
            <person name="Hainaut M."/>
            <person name="Levati E."/>
            <person name="Barry K.W."/>
            <person name="Belfiori B."/>
            <person name="Cichocki N."/>
            <person name="Clum A."/>
            <person name="Dockter R.B."/>
            <person name="Fauchery L."/>
            <person name="Guy J."/>
            <person name="Iotti M."/>
            <person name="Le Tacon F."/>
            <person name="Lindquist E.A."/>
            <person name="Lipzen A."/>
            <person name="Malagnac F."/>
            <person name="Mello A."/>
            <person name="Molinier V."/>
            <person name="Miyauchi S."/>
            <person name="Poulain J."/>
            <person name="Riccioni C."/>
            <person name="Rubini A."/>
            <person name="Sitrit Y."/>
            <person name="Splivallo R."/>
            <person name="Traeger S."/>
            <person name="Wang M."/>
            <person name="Zifcakova L."/>
            <person name="Wipf D."/>
            <person name="Zambonelli A."/>
            <person name="Paolocci F."/>
            <person name="Nowrousian M."/>
            <person name="Ottonello S."/>
            <person name="Baldrian P."/>
            <person name="Spatafora J.W."/>
            <person name="Henrissat B."/>
            <person name="Nagy L.G."/>
            <person name="Aury J.M."/>
            <person name="Wincker P."/>
            <person name="Grigoriev I.V."/>
            <person name="Bonfante P."/>
            <person name="Martin F.M."/>
        </authorList>
    </citation>
    <scope>NUCLEOTIDE SEQUENCE [LARGE SCALE GENOMIC DNA]</scope>
    <source>
        <strain evidence="8 9">ATCC MYA-4762</strain>
    </source>
</reference>
<dbReference type="InParanoid" id="A0A3N4LRU7"/>
<dbReference type="EMBL" id="ML121537">
    <property type="protein sequence ID" value="RPB25550.1"/>
    <property type="molecule type" value="Genomic_DNA"/>
</dbReference>
<evidence type="ECO:0000256" key="1">
    <source>
        <dbReference type="ARBA" id="ARBA00001933"/>
    </source>
</evidence>
<dbReference type="Gene3D" id="3.40.640.10">
    <property type="entry name" value="Type I PLP-dependent aspartate aminotransferase-like (Major domain)"/>
    <property type="match status" value="1"/>
</dbReference>
<dbReference type="GO" id="GO:0019752">
    <property type="term" value="P:carboxylic acid metabolic process"/>
    <property type="evidence" value="ECO:0007669"/>
    <property type="project" value="InterPro"/>
</dbReference>
<evidence type="ECO:0000256" key="5">
    <source>
        <dbReference type="ARBA" id="ARBA00023239"/>
    </source>
</evidence>
<keyword evidence="4 6" id="KW-0663">Pyridoxal phosphate</keyword>
<dbReference type="AlphaFoldDB" id="A0A3N4LRU7"/>
<dbReference type="STRING" id="1051890.A0A3N4LRU7"/>
<evidence type="ECO:0000313" key="8">
    <source>
        <dbReference type="EMBL" id="RPB25550.1"/>
    </source>
</evidence>
<name>A0A3N4LRU7_9PEZI</name>
<dbReference type="PROSITE" id="PS00392">
    <property type="entry name" value="DDC_GAD_HDC_YDC"/>
    <property type="match status" value="1"/>
</dbReference>